<feature type="region of interest" description="Disordered" evidence="1">
    <location>
        <begin position="99"/>
        <end position="121"/>
    </location>
</feature>
<keyword evidence="2" id="KW-0812">Transmembrane</keyword>
<proteinExistence type="predicted"/>
<evidence type="ECO:0000313" key="4">
    <source>
        <dbReference type="EMBL" id="MBB4858708.1"/>
    </source>
</evidence>
<reference evidence="4 5" key="1">
    <citation type="submission" date="2020-08" db="EMBL/GenBank/DDBJ databases">
        <title>Functional genomics of gut bacteria from endangered species of beetles.</title>
        <authorList>
            <person name="Carlos-Shanley C."/>
        </authorList>
    </citation>
    <scope>NUCLEOTIDE SEQUENCE [LARGE SCALE GENOMIC DNA]</scope>
    <source>
        <strain evidence="4 5">S00245</strain>
    </source>
</reference>
<feature type="transmembrane region" description="Helical" evidence="2">
    <location>
        <begin position="20"/>
        <end position="42"/>
    </location>
</feature>
<evidence type="ECO:0000259" key="3">
    <source>
        <dbReference type="Pfam" id="PF07811"/>
    </source>
</evidence>
<evidence type="ECO:0000313" key="5">
    <source>
        <dbReference type="Proteomes" id="UP000555448"/>
    </source>
</evidence>
<name>A0A7W7KAW8_9SPHN</name>
<dbReference type="InterPro" id="IPR012495">
    <property type="entry name" value="TadE-like_dom"/>
</dbReference>
<keyword evidence="2" id="KW-0472">Membrane</keyword>
<dbReference type="Pfam" id="PF07811">
    <property type="entry name" value="TadE"/>
    <property type="match status" value="1"/>
</dbReference>
<gene>
    <name evidence="4" type="ORF">HNO88_002034</name>
</gene>
<dbReference type="Proteomes" id="UP000555448">
    <property type="component" value="Unassembled WGS sequence"/>
</dbReference>
<dbReference type="AlphaFoldDB" id="A0A7W7KAW8"/>
<keyword evidence="2" id="KW-1133">Transmembrane helix</keyword>
<dbReference type="RefSeq" id="WP_184244615.1">
    <property type="nucleotide sequence ID" value="NZ_JACHLR010000007.1"/>
</dbReference>
<organism evidence="4 5">
    <name type="scientific">Novosphingobium chloroacetimidivorans</name>
    <dbReference type="NCBI Taxonomy" id="1428314"/>
    <lineage>
        <taxon>Bacteria</taxon>
        <taxon>Pseudomonadati</taxon>
        <taxon>Pseudomonadota</taxon>
        <taxon>Alphaproteobacteria</taxon>
        <taxon>Sphingomonadales</taxon>
        <taxon>Sphingomonadaceae</taxon>
        <taxon>Novosphingobium</taxon>
    </lineage>
</organism>
<feature type="domain" description="TadE-like" evidence="3">
    <location>
        <begin position="14"/>
        <end position="56"/>
    </location>
</feature>
<accession>A0A7W7KAW8</accession>
<comment type="caution">
    <text evidence="4">The sequence shown here is derived from an EMBL/GenBank/DDBJ whole genome shotgun (WGS) entry which is preliminary data.</text>
</comment>
<keyword evidence="5" id="KW-1185">Reference proteome</keyword>
<evidence type="ECO:0000256" key="1">
    <source>
        <dbReference type="SAM" id="MobiDB-lite"/>
    </source>
</evidence>
<sequence>MIRRLSNLQRDRRGVSAVEFALLTPVLLIALLGLLDLGYNMYTASILEGAIQAAARSSTLENASSKATAIDDAVTKAVQDIAPKATIAFQRTAYPSFSSTGKPEDYDDNNHNNKCDNGEPYEDVNENSRWDADQGSVGLGGARDVVVYLVTVTYPRPFPIASMLGAPSTYTLASKTVLTNQPWTNVVKAPPVRNCT</sequence>
<protein>
    <submittedName>
        <fullName evidence="4">Flp pilus assembly pilin Flp</fullName>
    </submittedName>
</protein>
<feature type="compositionally biased region" description="Basic and acidic residues" evidence="1">
    <location>
        <begin position="102"/>
        <end position="117"/>
    </location>
</feature>
<dbReference type="EMBL" id="JACHLR010000007">
    <property type="protein sequence ID" value="MBB4858708.1"/>
    <property type="molecule type" value="Genomic_DNA"/>
</dbReference>
<evidence type="ECO:0000256" key="2">
    <source>
        <dbReference type="SAM" id="Phobius"/>
    </source>
</evidence>